<reference evidence="1 2" key="1">
    <citation type="submission" date="2023-02" db="EMBL/GenBank/DDBJ databases">
        <title>LHISI_Scaffold_Assembly.</title>
        <authorList>
            <person name="Stuart O.P."/>
            <person name="Cleave R."/>
            <person name="Magrath M.J.L."/>
            <person name="Mikheyev A.S."/>
        </authorList>
    </citation>
    <scope>NUCLEOTIDE SEQUENCE [LARGE SCALE GENOMIC DNA]</scope>
    <source>
        <strain evidence="1">Daus_M_001</strain>
        <tissue evidence="1">Leg muscle</tissue>
    </source>
</reference>
<name>A0ABQ9H2T9_9NEOP</name>
<proteinExistence type="predicted"/>
<accession>A0ABQ9H2T9</accession>
<dbReference type="EMBL" id="JARBHB010000007">
    <property type="protein sequence ID" value="KAJ8878598.1"/>
    <property type="molecule type" value="Genomic_DNA"/>
</dbReference>
<evidence type="ECO:0000313" key="1">
    <source>
        <dbReference type="EMBL" id="KAJ8878598.1"/>
    </source>
</evidence>
<comment type="caution">
    <text evidence="1">The sequence shown here is derived from an EMBL/GenBank/DDBJ whole genome shotgun (WGS) entry which is preliminary data.</text>
</comment>
<dbReference type="Proteomes" id="UP001159363">
    <property type="component" value="Chromosome 6"/>
</dbReference>
<gene>
    <name evidence="1" type="ORF">PR048_019179</name>
</gene>
<sequence>MNFTIIYAKFCWKSKKFVTQKHLEKHLSCILLCIRFCFMYVVINLSNFLQVKKCDLSPCVKSDVQHMSNEATNKLSAIYWVAQT</sequence>
<evidence type="ECO:0000313" key="2">
    <source>
        <dbReference type="Proteomes" id="UP001159363"/>
    </source>
</evidence>
<protein>
    <submittedName>
        <fullName evidence="1">Uncharacterized protein</fullName>
    </submittedName>
</protein>
<keyword evidence="2" id="KW-1185">Reference proteome</keyword>
<organism evidence="1 2">
    <name type="scientific">Dryococelus australis</name>
    <dbReference type="NCBI Taxonomy" id="614101"/>
    <lineage>
        <taxon>Eukaryota</taxon>
        <taxon>Metazoa</taxon>
        <taxon>Ecdysozoa</taxon>
        <taxon>Arthropoda</taxon>
        <taxon>Hexapoda</taxon>
        <taxon>Insecta</taxon>
        <taxon>Pterygota</taxon>
        <taxon>Neoptera</taxon>
        <taxon>Polyneoptera</taxon>
        <taxon>Phasmatodea</taxon>
        <taxon>Verophasmatodea</taxon>
        <taxon>Anareolatae</taxon>
        <taxon>Phasmatidae</taxon>
        <taxon>Eurycanthinae</taxon>
        <taxon>Dryococelus</taxon>
    </lineage>
</organism>